<proteinExistence type="predicted"/>
<dbReference type="Proteomes" id="UP000053268">
    <property type="component" value="Unassembled WGS sequence"/>
</dbReference>
<keyword evidence="2" id="KW-1185">Reference proteome</keyword>
<reference evidence="1 2" key="1">
    <citation type="journal article" date="2015" name="Nat. Commun.">
        <title>Outbred genome sequencing and CRISPR/Cas9 gene editing in butterflies.</title>
        <authorList>
            <person name="Li X."/>
            <person name="Fan D."/>
            <person name="Zhang W."/>
            <person name="Liu G."/>
            <person name="Zhang L."/>
            <person name="Zhao L."/>
            <person name="Fang X."/>
            <person name="Chen L."/>
            <person name="Dong Y."/>
            <person name="Chen Y."/>
            <person name="Ding Y."/>
            <person name="Zhao R."/>
            <person name="Feng M."/>
            <person name="Zhu Y."/>
            <person name="Feng Y."/>
            <person name="Jiang X."/>
            <person name="Zhu D."/>
            <person name="Xiang H."/>
            <person name="Feng X."/>
            <person name="Li S."/>
            <person name="Wang J."/>
            <person name="Zhang G."/>
            <person name="Kronforst M.R."/>
            <person name="Wang W."/>
        </authorList>
    </citation>
    <scope>NUCLEOTIDE SEQUENCE [LARGE SCALE GENOMIC DNA]</scope>
    <source>
        <strain evidence="1">Ya'a_city_454_Px</strain>
        <tissue evidence="1">Whole body</tissue>
    </source>
</reference>
<organism evidence="1 2">
    <name type="scientific">Papilio xuthus</name>
    <name type="common">Asian swallowtail butterfly</name>
    <dbReference type="NCBI Taxonomy" id="66420"/>
    <lineage>
        <taxon>Eukaryota</taxon>
        <taxon>Metazoa</taxon>
        <taxon>Ecdysozoa</taxon>
        <taxon>Arthropoda</taxon>
        <taxon>Hexapoda</taxon>
        <taxon>Insecta</taxon>
        <taxon>Pterygota</taxon>
        <taxon>Neoptera</taxon>
        <taxon>Endopterygota</taxon>
        <taxon>Lepidoptera</taxon>
        <taxon>Glossata</taxon>
        <taxon>Ditrysia</taxon>
        <taxon>Papilionoidea</taxon>
        <taxon>Papilionidae</taxon>
        <taxon>Papilioninae</taxon>
        <taxon>Papilio</taxon>
    </lineage>
</organism>
<protein>
    <submittedName>
        <fullName evidence="1">Uncharacterized protein</fullName>
    </submittedName>
</protein>
<dbReference type="EMBL" id="KQ459606">
    <property type="protein sequence ID" value="KPI91305.1"/>
    <property type="molecule type" value="Genomic_DNA"/>
</dbReference>
<evidence type="ECO:0000313" key="2">
    <source>
        <dbReference type="Proteomes" id="UP000053268"/>
    </source>
</evidence>
<evidence type="ECO:0000313" key="1">
    <source>
        <dbReference type="EMBL" id="KPI91305.1"/>
    </source>
</evidence>
<name>A0A194PJP3_PAPXU</name>
<accession>A0A194PJP3</accession>
<sequence length="428" mass="46849">MSGKPASVAASRAGVAGAPRVLLYVAERQLEHAAAGPDLPPASTPYDALYDIPNQIPLPRSVYRSDQNDHRNPSGVIYKSFNDDAKCTFDENVTQRTEFYNVPSQFLKDSHKEDKSVERQVSVKRECSNQVPTEYSVETFQGRVPEAGEIATYQRCSINTDNMPSMLPIALRHNQNHFEGALQDSDGTNCGDREISMSKGYVNYQFLEQSASHQSIVNQSINILNQQVGVNRTIVSEGESSGGPQLVRTPDGVVLAVLPSSTPSASDTTDLRTAQGEFPQTITVPLGWKRIVSGASVMYLRIFQSFCVSIRIKPQFISQCDKLVRLCDGQVNSVKAHSDLACLCAHLKCTNCIAAAGGGRCTRPPRPPCPAPPHPSPAEPAHRFLLAAGIRLEMHSAPARSRFHIQRKRRIDPLVSAPSSAMDEIPWT</sequence>
<dbReference type="AlphaFoldDB" id="A0A194PJP3"/>
<gene>
    <name evidence="1" type="ORF">RR46_14809</name>
</gene>